<dbReference type="AlphaFoldDB" id="A0A938WZR2"/>
<feature type="signal peptide" evidence="2">
    <location>
        <begin position="1"/>
        <end position="26"/>
    </location>
</feature>
<feature type="compositionally biased region" description="Basic and acidic residues" evidence="1">
    <location>
        <begin position="36"/>
        <end position="50"/>
    </location>
</feature>
<reference evidence="4" key="1">
    <citation type="submission" date="2020-08" db="EMBL/GenBank/DDBJ databases">
        <authorList>
            <person name="Cejkova D."/>
            <person name="Kubasova T."/>
            <person name="Jahodarova E."/>
            <person name="Rychlik I."/>
        </authorList>
    </citation>
    <scope>NUCLEOTIDE SEQUENCE</scope>
    <source>
        <strain evidence="4">An420c</strain>
    </source>
</reference>
<evidence type="ECO:0000313" key="5">
    <source>
        <dbReference type="Proteomes" id="UP000713880"/>
    </source>
</evidence>
<accession>A0A938WZR2</accession>
<protein>
    <submittedName>
        <fullName evidence="4">SpoIID/LytB domain-containing protein</fullName>
    </submittedName>
</protein>
<reference evidence="4" key="2">
    <citation type="journal article" date="2021" name="Sci. Rep.">
        <title>The distribution of antibiotic resistance genes in chicken gut microbiota commensals.</title>
        <authorList>
            <person name="Juricova H."/>
            <person name="Matiasovicova J."/>
            <person name="Kubasova T."/>
            <person name="Cejkova D."/>
            <person name="Rychlik I."/>
        </authorList>
    </citation>
    <scope>NUCLEOTIDE SEQUENCE</scope>
    <source>
        <strain evidence="4">An420c</strain>
    </source>
</reference>
<proteinExistence type="predicted"/>
<dbReference type="InterPro" id="IPR051922">
    <property type="entry name" value="Bact_Sporulation_Assoc"/>
</dbReference>
<dbReference type="PANTHER" id="PTHR30032">
    <property type="entry name" value="N-ACETYLMURAMOYL-L-ALANINE AMIDASE-RELATED"/>
    <property type="match status" value="1"/>
</dbReference>
<dbReference type="InterPro" id="IPR013486">
    <property type="entry name" value="SpoIID/LytB"/>
</dbReference>
<dbReference type="GO" id="GO:0030435">
    <property type="term" value="P:sporulation resulting in formation of a cellular spore"/>
    <property type="evidence" value="ECO:0007669"/>
    <property type="project" value="InterPro"/>
</dbReference>
<dbReference type="Pfam" id="PF08486">
    <property type="entry name" value="SpoIID"/>
    <property type="match status" value="1"/>
</dbReference>
<gene>
    <name evidence="4" type="ORF">H6A13_00990</name>
</gene>
<evidence type="ECO:0000256" key="1">
    <source>
        <dbReference type="SAM" id="MobiDB-lite"/>
    </source>
</evidence>
<evidence type="ECO:0000259" key="3">
    <source>
        <dbReference type="Pfam" id="PF08486"/>
    </source>
</evidence>
<dbReference type="GO" id="GO:0030288">
    <property type="term" value="C:outer membrane-bounded periplasmic space"/>
    <property type="evidence" value="ECO:0007669"/>
    <property type="project" value="TreeGrafter"/>
</dbReference>
<dbReference type="RefSeq" id="WP_204907753.1">
    <property type="nucleotide sequence ID" value="NZ_JACJLV010000002.1"/>
</dbReference>
<feature type="region of interest" description="Disordered" evidence="1">
    <location>
        <begin position="36"/>
        <end position="69"/>
    </location>
</feature>
<name>A0A938WZR2_9CLOT</name>
<dbReference type="NCBIfam" id="TIGR02669">
    <property type="entry name" value="SpoIID_LytB"/>
    <property type="match status" value="1"/>
</dbReference>
<dbReference type="PANTHER" id="PTHR30032:SF4">
    <property type="entry name" value="AMIDASE ENHANCER"/>
    <property type="match status" value="1"/>
</dbReference>
<dbReference type="Proteomes" id="UP000713880">
    <property type="component" value="Unassembled WGS sequence"/>
</dbReference>
<feature type="compositionally biased region" description="Basic and acidic residues" evidence="1">
    <location>
        <begin position="58"/>
        <end position="67"/>
    </location>
</feature>
<dbReference type="EMBL" id="JACJLV010000002">
    <property type="protein sequence ID" value="MBM6825682.1"/>
    <property type="molecule type" value="Genomic_DNA"/>
</dbReference>
<evidence type="ECO:0000256" key="2">
    <source>
        <dbReference type="SAM" id="SignalP"/>
    </source>
</evidence>
<feature type="chain" id="PRO_5037558170" evidence="2">
    <location>
        <begin position="27"/>
        <end position="450"/>
    </location>
</feature>
<dbReference type="InterPro" id="IPR013693">
    <property type="entry name" value="SpoIID/LytB_N"/>
</dbReference>
<evidence type="ECO:0000313" key="4">
    <source>
        <dbReference type="EMBL" id="MBM6825682.1"/>
    </source>
</evidence>
<comment type="caution">
    <text evidence="4">The sequence shown here is derived from an EMBL/GenBank/DDBJ whole genome shotgun (WGS) entry which is preliminary data.</text>
</comment>
<keyword evidence="5" id="KW-1185">Reference proteome</keyword>
<keyword evidence="2" id="KW-0732">Signal</keyword>
<sequence>MNRIRCYLVALGICLLSVAGLRAVVADPGGFPGIYEKDTPVLKQSGGREEGAEDAAEAGEKEAEKTPADNPDIRVLLLSTGYQNEAHPLVSVSSGAGLVLESGTGQEEIPAGQVLDIRPDDARFAGGVIRLRARDGGDLTVHSIERGCGQPSYQGTLELRPTAEGVILINELPVESYLCRVLPSEMPASYELEALKAQAVCARSYAYRQMESFGYPEYEAHVNDSTDYQVYGNSAAQETSNRAVEETAGQVLCFQGQIVTAYYYSTSCGRTTSLEAWGTPPDAQNQYLQSVEVGDGAGDYEKDLPWYRWEAKIPVQTLSDLAGLNLRQDLGMLTKVEVTKRGPGDVALEVTFTGEKGSAAVQTENKIRRAFGGSGYEIIRQDGTSAASGSLLPSAFFTVEKSGDTFVIRGGGYGHGIGMSQNGANEMAKKGKSCQEILQLFYPGTEIISN</sequence>
<feature type="domain" description="Sporulation stage II protein D amidase enhancer LytB N-terminal" evidence="3">
    <location>
        <begin position="164"/>
        <end position="253"/>
    </location>
</feature>
<organism evidence="4 5">
    <name type="scientific">Mordavella massiliensis</name>
    <dbReference type="NCBI Taxonomy" id="1871024"/>
    <lineage>
        <taxon>Bacteria</taxon>
        <taxon>Bacillati</taxon>
        <taxon>Bacillota</taxon>
        <taxon>Clostridia</taxon>
        <taxon>Eubacteriales</taxon>
        <taxon>Clostridiaceae</taxon>
        <taxon>Mordavella</taxon>
    </lineage>
</organism>